<dbReference type="RefSeq" id="WP_218159634.1">
    <property type="nucleotide sequence ID" value="NZ_FOFV01000005.1"/>
</dbReference>
<keyword evidence="3" id="KW-0949">S-adenosyl-L-methionine</keyword>
<dbReference type="GO" id="GO:0008171">
    <property type="term" value="F:O-methyltransferase activity"/>
    <property type="evidence" value="ECO:0007669"/>
    <property type="project" value="InterPro"/>
</dbReference>
<proteinExistence type="predicted"/>
<gene>
    <name evidence="7" type="ORF">SAMN04488000_105182</name>
</gene>
<evidence type="ECO:0000256" key="4">
    <source>
        <dbReference type="PIRSR" id="PIRSR005739-1"/>
    </source>
</evidence>
<evidence type="ECO:0000256" key="2">
    <source>
        <dbReference type="ARBA" id="ARBA00022679"/>
    </source>
</evidence>
<dbReference type="CDD" id="cd02440">
    <property type="entry name" value="AdoMet_MTases"/>
    <property type="match status" value="1"/>
</dbReference>
<dbReference type="InterPro" id="IPR029063">
    <property type="entry name" value="SAM-dependent_MTases_sf"/>
</dbReference>
<dbReference type="Proteomes" id="UP000199503">
    <property type="component" value="Unassembled WGS sequence"/>
</dbReference>
<feature type="domain" description="O-methyltransferase C-terminal" evidence="5">
    <location>
        <begin position="110"/>
        <end position="314"/>
    </location>
</feature>
<dbReference type="InterPro" id="IPR012967">
    <property type="entry name" value="COMT_dimerisation"/>
</dbReference>
<dbReference type="SUPFAM" id="SSF46785">
    <property type="entry name" value="Winged helix' DNA-binding domain"/>
    <property type="match status" value="1"/>
</dbReference>
<sequence length="335" mass="35730">MSDLPIDRTGMFDMALELLTSRALHVAVELGIPDHLANGPADTAKLAEITGTHEPSLYRLLRLLASVGLFTETAPRTFATTPKANALRSDVHGSLRPFVLHTLGVLYPAWGEMAHSIRTGEEAFTKAFGEPVWQYHGTRPAANDLINQVMSRESENMTGDLVAAYDFSPFGTVVDVGGGEGALVAGVLAANPGLRGVVFDQPHVVTGDVLRAAGLADRAEVVGGDFFEAVPRGGDVYVLKWVLHDWSDEKSVEILKSVRAAMPAGGTLLVVESVIEPGDDPAPSKILDMVMLVLNGGQERTREQFDALLDAAGFHVRRVLPMASSSTSIIEAVAV</sequence>
<evidence type="ECO:0000259" key="5">
    <source>
        <dbReference type="Pfam" id="PF00891"/>
    </source>
</evidence>
<evidence type="ECO:0000256" key="3">
    <source>
        <dbReference type="ARBA" id="ARBA00022691"/>
    </source>
</evidence>
<keyword evidence="1 7" id="KW-0489">Methyltransferase</keyword>
<dbReference type="GO" id="GO:0032259">
    <property type="term" value="P:methylation"/>
    <property type="evidence" value="ECO:0007669"/>
    <property type="project" value="UniProtKB-KW"/>
</dbReference>
<dbReference type="PROSITE" id="PS51683">
    <property type="entry name" value="SAM_OMT_II"/>
    <property type="match status" value="1"/>
</dbReference>
<dbReference type="InterPro" id="IPR016461">
    <property type="entry name" value="COMT-like"/>
</dbReference>
<evidence type="ECO:0000259" key="6">
    <source>
        <dbReference type="Pfam" id="PF08100"/>
    </source>
</evidence>
<dbReference type="SUPFAM" id="SSF53335">
    <property type="entry name" value="S-adenosyl-L-methionine-dependent methyltransferases"/>
    <property type="match status" value="1"/>
</dbReference>
<evidence type="ECO:0000256" key="1">
    <source>
        <dbReference type="ARBA" id="ARBA00022603"/>
    </source>
</evidence>
<dbReference type="GO" id="GO:0046983">
    <property type="term" value="F:protein dimerization activity"/>
    <property type="evidence" value="ECO:0007669"/>
    <property type="project" value="InterPro"/>
</dbReference>
<dbReference type="InterPro" id="IPR001077">
    <property type="entry name" value="COMT_C"/>
</dbReference>
<dbReference type="Pfam" id="PF08100">
    <property type="entry name" value="Dimerisation"/>
    <property type="match status" value="1"/>
</dbReference>
<dbReference type="PANTHER" id="PTHR43712:SF2">
    <property type="entry name" value="O-METHYLTRANSFERASE CICE"/>
    <property type="match status" value="1"/>
</dbReference>
<dbReference type="InterPro" id="IPR036388">
    <property type="entry name" value="WH-like_DNA-bd_sf"/>
</dbReference>
<keyword evidence="2 7" id="KW-0808">Transferase</keyword>
<accession>A0A1H9K5A2</accession>
<evidence type="ECO:0000313" key="7">
    <source>
        <dbReference type="EMBL" id="SEQ94270.1"/>
    </source>
</evidence>
<dbReference type="InterPro" id="IPR036390">
    <property type="entry name" value="WH_DNA-bd_sf"/>
</dbReference>
<dbReference type="Gene3D" id="3.40.50.150">
    <property type="entry name" value="Vaccinia Virus protein VP39"/>
    <property type="match status" value="1"/>
</dbReference>
<evidence type="ECO:0000313" key="8">
    <source>
        <dbReference type="Proteomes" id="UP000199503"/>
    </source>
</evidence>
<name>A0A1H9K5A2_9PSEU</name>
<dbReference type="PANTHER" id="PTHR43712">
    <property type="entry name" value="PUTATIVE (AFU_ORTHOLOGUE AFUA_4G14580)-RELATED"/>
    <property type="match status" value="1"/>
</dbReference>
<feature type="domain" description="O-methyltransferase dimerisation" evidence="6">
    <location>
        <begin position="14"/>
        <end position="87"/>
    </location>
</feature>
<feature type="active site" description="Proton acceptor" evidence="4">
    <location>
        <position position="244"/>
    </location>
</feature>
<organism evidence="7 8">
    <name type="scientific">Lentzea albida</name>
    <dbReference type="NCBI Taxonomy" id="65499"/>
    <lineage>
        <taxon>Bacteria</taxon>
        <taxon>Bacillati</taxon>
        <taxon>Actinomycetota</taxon>
        <taxon>Actinomycetes</taxon>
        <taxon>Pseudonocardiales</taxon>
        <taxon>Pseudonocardiaceae</taxon>
        <taxon>Lentzea</taxon>
    </lineage>
</organism>
<dbReference type="Gene3D" id="1.10.10.10">
    <property type="entry name" value="Winged helix-like DNA-binding domain superfamily/Winged helix DNA-binding domain"/>
    <property type="match status" value="1"/>
</dbReference>
<dbReference type="Pfam" id="PF00891">
    <property type="entry name" value="Methyltransf_2"/>
    <property type="match status" value="1"/>
</dbReference>
<protein>
    <submittedName>
        <fullName evidence="7">O-methyltransferase</fullName>
    </submittedName>
</protein>
<dbReference type="AlphaFoldDB" id="A0A1H9K5A2"/>
<dbReference type="EMBL" id="FOFV01000005">
    <property type="protein sequence ID" value="SEQ94270.1"/>
    <property type="molecule type" value="Genomic_DNA"/>
</dbReference>
<keyword evidence="8" id="KW-1185">Reference proteome</keyword>
<reference evidence="8" key="1">
    <citation type="submission" date="2016-10" db="EMBL/GenBank/DDBJ databases">
        <authorList>
            <person name="Varghese N."/>
            <person name="Submissions S."/>
        </authorList>
    </citation>
    <scope>NUCLEOTIDE SEQUENCE [LARGE SCALE GENOMIC DNA]</scope>
    <source>
        <strain evidence="8">DSM 44437</strain>
    </source>
</reference>
<dbReference type="Gene3D" id="1.10.287.1350">
    <property type="match status" value="1"/>
</dbReference>
<dbReference type="STRING" id="65499.SAMN04488000_105182"/>
<dbReference type="PIRSF" id="PIRSF005739">
    <property type="entry name" value="O-mtase"/>
    <property type="match status" value="1"/>
</dbReference>